<evidence type="ECO:0000313" key="3">
    <source>
        <dbReference type="EMBL" id="USS90356.1"/>
    </source>
</evidence>
<evidence type="ECO:0000313" key="4">
    <source>
        <dbReference type="Proteomes" id="UP001056164"/>
    </source>
</evidence>
<protein>
    <submittedName>
        <fullName evidence="3">Uncharacterized protein</fullName>
    </submittedName>
</protein>
<feature type="region of interest" description="Disordered" evidence="1">
    <location>
        <begin position="121"/>
        <end position="185"/>
    </location>
</feature>
<feature type="compositionally biased region" description="Low complexity" evidence="1">
    <location>
        <begin position="134"/>
        <end position="171"/>
    </location>
</feature>
<dbReference type="RefSeq" id="WP_252794878.1">
    <property type="nucleotide sequence ID" value="NZ_CP097121.1"/>
</dbReference>
<keyword evidence="4" id="KW-1185">Reference proteome</keyword>
<accession>A0ABY5BVV1</accession>
<sequence length="218" mass="24574">MKSNYRKSLFATVAFSLLLMLITPLNSFAKTSSFKQSETGTYVNQAKGNLVVSSKDATLNLKQKNENKKFVFKIKSNNKSSYALIKQDDKTKKKHHYYLSFKESKANFKMDKKTIKFEKQLSNQPNNQASTNNQHSQTTSNESHSSTNEKTNDNTTQNSNVNSNPQPDNNNAGRIYGDPYQKDANGETAYEAFPNAGQPNTYTFITGGGYWETRPVGY</sequence>
<organism evidence="3 4">
    <name type="scientific">Fructilactobacillus carniphilus</name>
    <dbReference type="NCBI Taxonomy" id="2940297"/>
    <lineage>
        <taxon>Bacteria</taxon>
        <taxon>Bacillati</taxon>
        <taxon>Bacillota</taxon>
        <taxon>Bacilli</taxon>
        <taxon>Lactobacillales</taxon>
        <taxon>Lactobacillaceae</taxon>
        <taxon>Fructilactobacillus</taxon>
    </lineage>
</organism>
<dbReference type="EMBL" id="CP097121">
    <property type="protein sequence ID" value="USS90356.1"/>
    <property type="molecule type" value="Genomic_DNA"/>
</dbReference>
<reference evidence="3" key="1">
    <citation type="submission" date="2022-05" db="EMBL/GenBank/DDBJ databases">
        <authorList>
            <person name="Oliphant S.A."/>
            <person name="Watson-Haigh N.S."/>
            <person name="Sumby K.M."/>
            <person name="Gardner J.M."/>
            <person name="Jiranek V."/>
        </authorList>
    </citation>
    <scope>NUCLEOTIDE SEQUENCE</scope>
    <source>
        <strain evidence="3">KI4_A6</strain>
    </source>
</reference>
<feature type="chain" id="PRO_5047272695" evidence="2">
    <location>
        <begin position="30"/>
        <end position="218"/>
    </location>
</feature>
<evidence type="ECO:0000256" key="2">
    <source>
        <dbReference type="SAM" id="SignalP"/>
    </source>
</evidence>
<evidence type="ECO:0000256" key="1">
    <source>
        <dbReference type="SAM" id="MobiDB-lite"/>
    </source>
</evidence>
<feature type="signal peptide" evidence="2">
    <location>
        <begin position="1"/>
        <end position="29"/>
    </location>
</feature>
<gene>
    <name evidence="3" type="ORF">M3M37_05815</name>
</gene>
<feature type="compositionally biased region" description="Polar residues" evidence="1">
    <location>
        <begin position="121"/>
        <end position="133"/>
    </location>
</feature>
<proteinExistence type="predicted"/>
<name>A0ABY5BVV1_9LACO</name>
<dbReference type="Proteomes" id="UP001056164">
    <property type="component" value="Chromosome"/>
</dbReference>
<keyword evidence="2" id="KW-0732">Signal</keyword>